<keyword evidence="1" id="KW-0805">Transcription regulation</keyword>
<dbReference type="RefSeq" id="XP_006678023.1">
    <property type="nucleotide sequence ID" value="XM_006677960.1"/>
</dbReference>
<dbReference type="PROSITE" id="PS00658">
    <property type="entry name" value="FORK_HEAD_2"/>
    <property type="match status" value="1"/>
</dbReference>
<dbReference type="SMART" id="SM00339">
    <property type="entry name" value="FH"/>
    <property type="match status" value="1"/>
</dbReference>
<dbReference type="PANTHER" id="PTHR46078:SF2">
    <property type="entry name" value="FORK-HEAD DOMAIN-CONTAINING PROTEIN"/>
    <property type="match status" value="1"/>
</dbReference>
<dbReference type="Proteomes" id="UP000007241">
    <property type="component" value="Unassembled WGS sequence"/>
</dbReference>
<evidence type="ECO:0000313" key="8">
    <source>
        <dbReference type="EMBL" id="EGF81610.1"/>
    </source>
</evidence>
<dbReference type="PANTHER" id="PTHR46078">
    <property type="entry name" value="FORKHEAD BOX PROTEIN J2 FAMILY MEMBER"/>
    <property type="match status" value="1"/>
</dbReference>
<organism evidence="8 9">
    <name type="scientific">Batrachochytrium dendrobatidis (strain JAM81 / FGSC 10211)</name>
    <name type="common">Frog chytrid fungus</name>
    <dbReference type="NCBI Taxonomy" id="684364"/>
    <lineage>
        <taxon>Eukaryota</taxon>
        <taxon>Fungi</taxon>
        <taxon>Fungi incertae sedis</taxon>
        <taxon>Chytridiomycota</taxon>
        <taxon>Chytridiomycota incertae sedis</taxon>
        <taxon>Chytridiomycetes</taxon>
        <taxon>Rhizophydiales</taxon>
        <taxon>Rhizophydiales incertae sedis</taxon>
        <taxon>Batrachochytrium</taxon>
    </lineage>
</organism>
<evidence type="ECO:0000256" key="4">
    <source>
        <dbReference type="ARBA" id="ARBA00023242"/>
    </source>
</evidence>
<proteinExistence type="predicted"/>
<dbReference type="CDD" id="cd00059">
    <property type="entry name" value="FH_FOX"/>
    <property type="match status" value="1"/>
</dbReference>
<dbReference type="OrthoDB" id="5954824at2759"/>
<evidence type="ECO:0000313" key="9">
    <source>
        <dbReference type="Proteomes" id="UP000007241"/>
    </source>
</evidence>
<dbReference type="InterPro" id="IPR030456">
    <property type="entry name" value="TF_fork_head_CS_2"/>
</dbReference>
<evidence type="ECO:0000256" key="2">
    <source>
        <dbReference type="ARBA" id="ARBA00023125"/>
    </source>
</evidence>
<dbReference type="HOGENOM" id="CLU_360915_0_0_1"/>
<dbReference type="PRINTS" id="PR00053">
    <property type="entry name" value="FORKHEAD"/>
</dbReference>
<evidence type="ECO:0000256" key="1">
    <source>
        <dbReference type="ARBA" id="ARBA00023015"/>
    </source>
</evidence>
<evidence type="ECO:0000256" key="5">
    <source>
        <dbReference type="PROSITE-ProRule" id="PRU00089"/>
    </source>
</evidence>
<dbReference type="PROSITE" id="PS50039">
    <property type="entry name" value="FORK_HEAD_3"/>
    <property type="match status" value="1"/>
</dbReference>
<dbReference type="GO" id="GO:0000978">
    <property type="term" value="F:RNA polymerase II cis-regulatory region sequence-specific DNA binding"/>
    <property type="evidence" value="ECO:0000318"/>
    <property type="project" value="GO_Central"/>
</dbReference>
<dbReference type="STRING" id="684364.F4P0L0"/>
<dbReference type="InterPro" id="IPR036388">
    <property type="entry name" value="WH-like_DNA-bd_sf"/>
</dbReference>
<dbReference type="GeneID" id="18240579"/>
<feature type="region of interest" description="Disordered" evidence="6">
    <location>
        <begin position="257"/>
        <end position="302"/>
    </location>
</feature>
<dbReference type="EMBL" id="GL882882">
    <property type="protein sequence ID" value="EGF81610.1"/>
    <property type="molecule type" value="Genomic_DNA"/>
</dbReference>
<name>F4P0L0_BATDJ</name>
<dbReference type="InterPro" id="IPR045912">
    <property type="entry name" value="FOXJ2/3-like"/>
</dbReference>
<evidence type="ECO:0000259" key="7">
    <source>
        <dbReference type="PROSITE" id="PS50039"/>
    </source>
</evidence>
<dbReference type="GO" id="GO:0005634">
    <property type="term" value="C:nucleus"/>
    <property type="evidence" value="ECO:0000318"/>
    <property type="project" value="GO_Central"/>
</dbReference>
<dbReference type="Gene3D" id="1.10.10.10">
    <property type="entry name" value="Winged helix-like DNA-binding domain superfamily/Winged helix DNA-binding domain"/>
    <property type="match status" value="1"/>
</dbReference>
<accession>F4P0L0</accession>
<dbReference type="GO" id="GO:0006357">
    <property type="term" value="P:regulation of transcription by RNA polymerase II"/>
    <property type="evidence" value="ECO:0000318"/>
    <property type="project" value="GO_Central"/>
</dbReference>
<dbReference type="GO" id="GO:0000981">
    <property type="term" value="F:DNA-binding transcription factor activity, RNA polymerase II-specific"/>
    <property type="evidence" value="ECO:0000318"/>
    <property type="project" value="GO_Central"/>
</dbReference>
<dbReference type="SUPFAM" id="SSF46785">
    <property type="entry name" value="Winged helix' DNA-binding domain"/>
    <property type="match status" value="1"/>
</dbReference>
<comment type="subcellular location">
    <subcellularLocation>
        <location evidence="5">Nucleus</location>
    </subcellularLocation>
</comment>
<keyword evidence="4 5" id="KW-0539">Nucleus</keyword>
<dbReference type="Pfam" id="PF00250">
    <property type="entry name" value="Forkhead"/>
    <property type="match status" value="1"/>
</dbReference>
<feature type="compositionally biased region" description="Polar residues" evidence="6">
    <location>
        <begin position="282"/>
        <end position="295"/>
    </location>
</feature>
<keyword evidence="2 5" id="KW-0238">DNA-binding</keyword>
<dbReference type="FunFam" id="1.10.10.10:FF:000135">
    <property type="entry name" value="forkhead box protein G1"/>
    <property type="match status" value="1"/>
</dbReference>
<keyword evidence="9" id="KW-1185">Reference proteome</keyword>
<gene>
    <name evidence="8" type="ORF">BATDEDRAFT_34866</name>
</gene>
<dbReference type="InParanoid" id="F4P0L0"/>
<keyword evidence="3" id="KW-0804">Transcription</keyword>
<dbReference type="InterPro" id="IPR036390">
    <property type="entry name" value="WH_DNA-bd_sf"/>
</dbReference>
<protein>
    <recommendedName>
        <fullName evidence="7">Fork-head domain-containing protein</fullName>
    </recommendedName>
</protein>
<sequence>MTTSIEQQLLPTACSVDMTSAIGSYLPPPLPAFSTSTMSDLCDPHAVQYSNAMYNRRPSLALATDLSSPPLLSDSAFHANGIDNPVDAQHHQALFNFAQTAAASIQTLPLDSSQLAFASHMAANSTTPTSTTALGRTVSESLRPMLPVTSQRRQSMSHSTSPALDHLQQDSFTSNSNARPTIPYSSIITHAIEGSASRQLTLNGIYNFAMEQYPYFKTAGSGWKNSIRHNLSLNKNFVRVARPANERGKGAYWTLSSTSFPKKGRSRHRSVSDPNRGIAQGIISSMKNGDGTSPLESGHGTPVSQFEAISNQQSMLSQQSQSGQLQSQQLGYHLIPTELFPRGSPDFTAGMNSFDKHQTMMDPLRSFQDNLNSTSISGSTSIHTLDNIGAIHTSIGQLANTAAVNGEPIGQGRHPSLLRRHTYQNGRTLPPEIVGLRRTLDGNIQFGSSGLFESEYDNTVANGAMNQGMTTPVAGTTATMETATSPTALANAAVAHSAMQQRFARARSASFHYLPGFFPSQLSYHDLGLAHGNNQVMYDSHGAMHDPKYINEIITEEEGHTMQSGAMFQPNFFNGDPSNLIKSDANNLNVRVNPTGVVGSGGFNNQQQTWLGAPSQEHSYNDLSMTAFPDTNSSVGLINPSISQQSTAGYFSYQRNASDLEGLSELPEESEVTNIYNMKPNDRQSIGAGVAATSAATTFNEQRRNTVSAMPDQSGFPMNLQRRTSFQQGTPMSQFALPGHIAQPPQLTEGLAGVPGRLELGQRGNAEGYSWEGYA</sequence>
<evidence type="ECO:0000256" key="3">
    <source>
        <dbReference type="ARBA" id="ARBA00023163"/>
    </source>
</evidence>
<feature type="domain" description="Fork-head" evidence="7">
    <location>
        <begin position="179"/>
        <end position="270"/>
    </location>
</feature>
<dbReference type="AlphaFoldDB" id="F4P0L0"/>
<dbReference type="InterPro" id="IPR001766">
    <property type="entry name" value="Fork_head_dom"/>
</dbReference>
<feature type="DNA-binding region" description="Fork-head" evidence="5">
    <location>
        <begin position="179"/>
        <end position="270"/>
    </location>
</feature>
<evidence type="ECO:0000256" key="6">
    <source>
        <dbReference type="SAM" id="MobiDB-lite"/>
    </source>
</evidence>
<reference evidence="8 9" key="1">
    <citation type="submission" date="2009-12" db="EMBL/GenBank/DDBJ databases">
        <title>The draft genome of Batrachochytrium dendrobatidis.</title>
        <authorList>
            <consortium name="US DOE Joint Genome Institute (JGI-PGF)"/>
            <person name="Kuo A."/>
            <person name="Salamov A."/>
            <person name="Schmutz J."/>
            <person name="Lucas S."/>
            <person name="Pitluck S."/>
            <person name="Rosenblum E."/>
            <person name="Stajich J."/>
            <person name="Eisen M."/>
            <person name="Grigoriev I.V."/>
        </authorList>
    </citation>
    <scope>NUCLEOTIDE SEQUENCE [LARGE SCALE GENOMIC DNA]</scope>
    <source>
        <strain evidence="9">JAM81 / FGSC 10211</strain>
    </source>
</reference>